<sequence length="237" mass="25038">MKLRLLAALAVATSIVGFAGPASAAKTHGLRLETAFFKDFNIASFGSGASAPGENDIRLGSNLTSTSPQGDLKVGYDLPGGFTPLIGIGFRSESFKFFDSKDKELGKASITSIILDAELRYYFRAHKKGISPFVFGEFNIGIPVFSTDGALASPMLSKKQNDARNDSIADNFGFTEINAGFGAEYLFSNSFGIGGKWGAGVAFQGTSEHTAEGETFGSNTSNTTFGTSAAVYATWRL</sequence>
<reference evidence="2 3" key="1">
    <citation type="submission" date="2015-08" db="EMBL/GenBank/DDBJ databases">
        <authorList>
            <person name="Babu N.S."/>
            <person name="Beckwith C.J."/>
            <person name="Beseler K.G."/>
            <person name="Brison A."/>
            <person name="Carone J.V."/>
            <person name="Caskin T.P."/>
            <person name="Diamond M."/>
            <person name="Durham M.E."/>
            <person name="Foxe J.M."/>
            <person name="Go M."/>
            <person name="Henderson B.A."/>
            <person name="Jones I.B."/>
            <person name="McGettigan J.A."/>
            <person name="Micheletti S.J."/>
            <person name="Nasrallah M.E."/>
            <person name="Ortiz D."/>
            <person name="Piller C.R."/>
            <person name="Privatt S.R."/>
            <person name="Schneider S.L."/>
            <person name="Sharp S."/>
            <person name="Smith T.C."/>
            <person name="Stanton J.D."/>
            <person name="Ullery H.E."/>
            <person name="Wilson R.J."/>
            <person name="Serrano M.G."/>
            <person name="Buck G."/>
            <person name="Lee V."/>
            <person name="Wang Y."/>
            <person name="Carvalho R."/>
            <person name="Voegtly L."/>
            <person name="Shi R."/>
            <person name="Duckworth R."/>
            <person name="Johnson A."/>
            <person name="Loviza R."/>
            <person name="Walstead R."/>
            <person name="Shah Z."/>
            <person name="Kiflezghi M."/>
            <person name="Wade K."/>
            <person name="Ball S.L."/>
            <person name="Bradley K.W."/>
            <person name="Asai D.J."/>
            <person name="Bowman C.A."/>
            <person name="Russell D.A."/>
            <person name="Pope W.H."/>
            <person name="Jacobs-Sera D."/>
            <person name="Hendrix R.W."/>
            <person name="Hatfull G.F."/>
        </authorList>
    </citation>
    <scope>NUCLEOTIDE SEQUENCE [LARGE SCALE GENOMIC DNA]</scope>
    <source>
        <strain evidence="2 3">DSM 27710</strain>
    </source>
</reference>
<organism evidence="2 3">
    <name type="scientific">Vulgatibacter incomptus</name>
    <dbReference type="NCBI Taxonomy" id="1391653"/>
    <lineage>
        <taxon>Bacteria</taxon>
        <taxon>Pseudomonadati</taxon>
        <taxon>Myxococcota</taxon>
        <taxon>Myxococcia</taxon>
        <taxon>Myxococcales</taxon>
        <taxon>Cystobacterineae</taxon>
        <taxon>Vulgatibacteraceae</taxon>
        <taxon>Vulgatibacter</taxon>
    </lineage>
</organism>
<feature type="signal peptide" evidence="1">
    <location>
        <begin position="1"/>
        <end position="24"/>
    </location>
</feature>
<dbReference type="KEGG" id="vin:AKJ08_0759"/>
<dbReference type="AlphaFoldDB" id="A0A0K1PA43"/>
<dbReference type="Gene3D" id="2.40.160.20">
    <property type="match status" value="1"/>
</dbReference>
<dbReference type="Proteomes" id="UP000055590">
    <property type="component" value="Chromosome"/>
</dbReference>
<gene>
    <name evidence="2" type="ORF">AKJ08_0759</name>
</gene>
<name>A0A0K1PA43_9BACT</name>
<keyword evidence="3" id="KW-1185">Reference proteome</keyword>
<feature type="chain" id="PRO_5005465335" description="Outer membrane protein beta-barrel domain-containing protein" evidence="1">
    <location>
        <begin position="25"/>
        <end position="237"/>
    </location>
</feature>
<accession>A0A0K1PA43</accession>
<protein>
    <recommendedName>
        <fullName evidence="4">Outer membrane protein beta-barrel domain-containing protein</fullName>
    </recommendedName>
</protein>
<evidence type="ECO:0000313" key="2">
    <source>
        <dbReference type="EMBL" id="AKU90372.1"/>
    </source>
</evidence>
<dbReference type="EMBL" id="CP012332">
    <property type="protein sequence ID" value="AKU90372.1"/>
    <property type="molecule type" value="Genomic_DNA"/>
</dbReference>
<proteinExistence type="predicted"/>
<dbReference type="RefSeq" id="WP_050724829.1">
    <property type="nucleotide sequence ID" value="NZ_CP012332.1"/>
</dbReference>
<evidence type="ECO:0000256" key="1">
    <source>
        <dbReference type="SAM" id="SignalP"/>
    </source>
</evidence>
<evidence type="ECO:0000313" key="3">
    <source>
        <dbReference type="Proteomes" id="UP000055590"/>
    </source>
</evidence>
<evidence type="ECO:0008006" key="4">
    <source>
        <dbReference type="Google" id="ProtNLM"/>
    </source>
</evidence>
<keyword evidence="1" id="KW-0732">Signal</keyword>